<organism evidence="4 5">
    <name type="scientific">Tumebacillus amylolyticus</name>
    <dbReference type="NCBI Taxonomy" id="2801339"/>
    <lineage>
        <taxon>Bacteria</taxon>
        <taxon>Bacillati</taxon>
        <taxon>Bacillota</taxon>
        <taxon>Bacilli</taxon>
        <taxon>Bacillales</taxon>
        <taxon>Alicyclobacillaceae</taxon>
        <taxon>Tumebacillus</taxon>
    </lineage>
</organism>
<proteinExistence type="predicted"/>
<dbReference type="SUPFAM" id="SSF53613">
    <property type="entry name" value="Ribokinase-like"/>
    <property type="match status" value="1"/>
</dbReference>
<dbReference type="PANTHER" id="PTHR10584">
    <property type="entry name" value="SUGAR KINASE"/>
    <property type="match status" value="1"/>
</dbReference>
<dbReference type="Proteomes" id="UP000602284">
    <property type="component" value="Unassembled WGS sequence"/>
</dbReference>
<dbReference type="PROSITE" id="PS00584">
    <property type="entry name" value="PFKB_KINASES_2"/>
    <property type="match status" value="1"/>
</dbReference>
<comment type="caution">
    <text evidence="4">The sequence shown here is derived from an EMBL/GenBank/DDBJ whole genome shotgun (WGS) entry which is preliminary data.</text>
</comment>
<dbReference type="Pfam" id="PF00294">
    <property type="entry name" value="PfkB"/>
    <property type="match status" value="1"/>
</dbReference>
<evidence type="ECO:0000256" key="2">
    <source>
        <dbReference type="ARBA" id="ARBA00022777"/>
    </source>
</evidence>
<evidence type="ECO:0000313" key="4">
    <source>
        <dbReference type="EMBL" id="MBL0385699.1"/>
    </source>
</evidence>
<dbReference type="Gene3D" id="3.40.1190.20">
    <property type="match status" value="1"/>
</dbReference>
<gene>
    <name evidence="4" type="ORF">JJB07_03460</name>
</gene>
<dbReference type="CDD" id="cd01941">
    <property type="entry name" value="YeiC_kinase_like"/>
    <property type="match status" value="1"/>
</dbReference>
<dbReference type="InterPro" id="IPR002173">
    <property type="entry name" value="Carboh/pur_kinase_PfkB_CS"/>
</dbReference>
<sequence>MPQDILCIGAAHVDRKAGAKAEIQLGTSIPVSSHHTLGGVARNVAENLVRLHCPTALISRIGNDAAGNWVHAHSSDLGLDVTGLTRSPAQATASYTALLDPNGEMVLGLADMDIYDELTPDALDEIPDSLFERPLWFLDTNLPQATLQALLEKRSASTRIFVDPVSCPKAHKLLGLLNGIDFLFPNRDEAEILSGLQIRTEADLHRAAHLLHQRGVKNVLITLGESGVYVSGEELSSGTMFPALPASVADVTGAGDALIAGFLYSYGQTQSLEHAVETGIIAATLTIQSAETVHPDLSPALLDSLRTSN</sequence>
<accession>A0ABS1J6K3</accession>
<dbReference type="InterPro" id="IPR011611">
    <property type="entry name" value="PfkB_dom"/>
</dbReference>
<evidence type="ECO:0000313" key="5">
    <source>
        <dbReference type="Proteomes" id="UP000602284"/>
    </source>
</evidence>
<name>A0ABS1J6K3_9BACL</name>
<feature type="domain" description="Carbohydrate kinase PfkB" evidence="3">
    <location>
        <begin position="4"/>
        <end position="294"/>
    </location>
</feature>
<keyword evidence="2 4" id="KW-0418">Kinase</keyword>
<keyword evidence="5" id="KW-1185">Reference proteome</keyword>
<dbReference type="PANTHER" id="PTHR10584:SF166">
    <property type="entry name" value="RIBOKINASE"/>
    <property type="match status" value="1"/>
</dbReference>
<dbReference type="GO" id="GO:0016301">
    <property type="term" value="F:kinase activity"/>
    <property type="evidence" value="ECO:0007669"/>
    <property type="project" value="UniProtKB-KW"/>
</dbReference>
<keyword evidence="1" id="KW-0808">Transferase</keyword>
<reference evidence="4 5" key="1">
    <citation type="submission" date="2021-01" db="EMBL/GenBank/DDBJ databases">
        <title>Tumebacillus sp. strain ITR2 16S ribosomal RNA gene Genome sequencing and assembly.</title>
        <authorList>
            <person name="Kang M."/>
        </authorList>
    </citation>
    <scope>NUCLEOTIDE SEQUENCE [LARGE SCALE GENOMIC DNA]</scope>
    <source>
        <strain evidence="4 5">ITR2</strain>
    </source>
</reference>
<dbReference type="InterPro" id="IPR029056">
    <property type="entry name" value="Ribokinase-like"/>
</dbReference>
<evidence type="ECO:0000256" key="1">
    <source>
        <dbReference type="ARBA" id="ARBA00022679"/>
    </source>
</evidence>
<dbReference type="RefSeq" id="WP_201631141.1">
    <property type="nucleotide sequence ID" value="NZ_JAEQNB010000001.1"/>
</dbReference>
<evidence type="ECO:0000259" key="3">
    <source>
        <dbReference type="Pfam" id="PF00294"/>
    </source>
</evidence>
<protein>
    <submittedName>
        <fullName evidence="4">Carbohydrate kinase family protein</fullName>
    </submittedName>
</protein>
<dbReference type="EMBL" id="JAEQNB010000001">
    <property type="protein sequence ID" value="MBL0385699.1"/>
    <property type="molecule type" value="Genomic_DNA"/>
</dbReference>